<sequence>MSDGCTGIAKLHYCNWKILVLEKLALVQHEICGPIRATAVETHLSNCDGESEDIPSLAARDIRNHASSLCSGGRVYSPMSM</sequence>
<accession>A0ABP0X3F5</accession>
<evidence type="ECO:0000313" key="1">
    <source>
        <dbReference type="EMBL" id="CAK9272546.1"/>
    </source>
</evidence>
<name>A0ABP0X3F5_9BRYO</name>
<protein>
    <submittedName>
        <fullName evidence="1">Uncharacterized protein</fullName>
    </submittedName>
</protein>
<dbReference type="Proteomes" id="UP001497444">
    <property type="component" value="Chromosome 4"/>
</dbReference>
<evidence type="ECO:0000313" key="2">
    <source>
        <dbReference type="Proteomes" id="UP001497444"/>
    </source>
</evidence>
<organism evidence="1 2">
    <name type="scientific">Sphagnum jensenii</name>
    <dbReference type="NCBI Taxonomy" id="128206"/>
    <lineage>
        <taxon>Eukaryota</taxon>
        <taxon>Viridiplantae</taxon>
        <taxon>Streptophyta</taxon>
        <taxon>Embryophyta</taxon>
        <taxon>Bryophyta</taxon>
        <taxon>Sphagnophytina</taxon>
        <taxon>Sphagnopsida</taxon>
        <taxon>Sphagnales</taxon>
        <taxon>Sphagnaceae</taxon>
        <taxon>Sphagnum</taxon>
    </lineage>
</organism>
<keyword evidence="2" id="KW-1185">Reference proteome</keyword>
<reference evidence="1" key="1">
    <citation type="submission" date="2024-02" db="EMBL/GenBank/DDBJ databases">
        <authorList>
            <consortium name="ELIXIR-Norway"/>
            <consortium name="Elixir Norway"/>
        </authorList>
    </citation>
    <scope>NUCLEOTIDE SEQUENCE</scope>
</reference>
<proteinExistence type="predicted"/>
<dbReference type="EMBL" id="OZ020099">
    <property type="protein sequence ID" value="CAK9272546.1"/>
    <property type="molecule type" value="Genomic_DNA"/>
</dbReference>
<gene>
    <name evidence="1" type="ORF">CSSPJE1EN1_LOCUS18024</name>
</gene>